<dbReference type="EMBL" id="JBHSWJ010000002">
    <property type="protein sequence ID" value="MFC6715197.1"/>
    <property type="molecule type" value="Genomic_DNA"/>
</dbReference>
<evidence type="ECO:0008006" key="3">
    <source>
        <dbReference type="Google" id="ProtNLM"/>
    </source>
</evidence>
<dbReference type="RefSeq" id="WP_377824126.1">
    <property type="nucleotide sequence ID" value="NZ_JBHSWJ010000002.1"/>
</dbReference>
<accession>A0ABW2AVW7</accession>
<gene>
    <name evidence="1" type="ORF">ACFQBT_15820</name>
</gene>
<name>A0ABW2AVW7_9MICO</name>
<organism evidence="1 2">
    <name type="scientific">Branchiibius cervicis</name>
    <dbReference type="NCBI Taxonomy" id="908252"/>
    <lineage>
        <taxon>Bacteria</taxon>
        <taxon>Bacillati</taxon>
        <taxon>Actinomycetota</taxon>
        <taxon>Actinomycetes</taxon>
        <taxon>Micrococcales</taxon>
        <taxon>Dermacoccaceae</taxon>
        <taxon>Branchiibius</taxon>
    </lineage>
</organism>
<dbReference type="Gene3D" id="1.10.357.10">
    <property type="entry name" value="Tetracycline Repressor, domain 2"/>
    <property type="match status" value="1"/>
</dbReference>
<comment type="caution">
    <text evidence="1">The sequence shown here is derived from an EMBL/GenBank/DDBJ whole genome shotgun (WGS) entry which is preliminary data.</text>
</comment>
<evidence type="ECO:0000313" key="2">
    <source>
        <dbReference type="Proteomes" id="UP001596356"/>
    </source>
</evidence>
<dbReference type="Proteomes" id="UP001596356">
    <property type="component" value="Unassembled WGS sequence"/>
</dbReference>
<sequence>MYRHYTDKLELLFDGGAELEAAMLDAVRAEPETSSETALLAAALEGMGGCFPVDRRTFSRRRQRILDAEPALQEREMATVLAQALTERHVPTAPARLVAELALGVFRASSAQWIAVEPARDLSEIQREALDEWHALLGG</sequence>
<protein>
    <recommendedName>
        <fullName evidence="3">TetR family transcriptional regulator</fullName>
    </recommendedName>
</protein>
<keyword evidence="2" id="KW-1185">Reference proteome</keyword>
<reference evidence="2" key="1">
    <citation type="journal article" date="2019" name="Int. J. Syst. Evol. Microbiol.">
        <title>The Global Catalogue of Microorganisms (GCM) 10K type strain sequencing project: providing services to taxonomists for standard genome sequencing and annotation.</title>
        <authorList>
            <consortium name="The Broad Institute Genomics Platform"/>
            <consortium name="The Broad Institute Genome Sequencing Center for Infectious Disease"/>
            <person name="Wu L."/>
            <person name="Ma J."/>
        </authorList>
    </citation>
    <scope>NUCLEOTIDE SEQUENCE [LARGE SCALE GENOMIC DNA]</scope>
    <source>
        <strain evidence="2">NBRC 106593</strain>
    </source>
</reference>
<proteinExistence type="predicted"/>
<evidence type="ECO:0000313" key="1">
    <source>
        <dbReference type="EMBL" id="MFC6715197.1"/>
    </source>
</evidence>